<dbReference type="Pfam" id="PF08592">
    <property type="entry name" value="Anthrone_oxy"/>
    <property type="match status" value="1"/>
</dbReference>
<proteinExistence type="predicted"/>
<keyword evidence="1" id="KW-1133">Transmembrane helix</keyword>
<evidence type="ECO:0000313" key="3">
    <source>
        <dbReference type="Proteomes" id="UP000239210"/>
    </source>
</evidence>
<dbReference type="OrthoDB" id="5192447at2"/>
<gene>
    <name evidence="2" type="ORF">LY71_10789</name>
</gene>
<keyword evidence="1" id="KW-0472">Membrane</keyword>
<dbReference type="EMBL" id="PVTG01000007">
    <property type="protein sequence ID" value="PRY49007.1"/>
    <property type="molecule type" value="Genomic_DNA"/>
</dbReference>
<keyword evidence="3" id="KW-1185">Reference proteome</keyword>
<reference evidence="2 3" key="1">
    <citation type="submission" date="2018-03" db="EMBL/GenBank/DDBJ databases">
        <title>Genomic Encyclopedia of Archaeal and Bacterial Type Strains, Phase II (KMG-II): from individual species to whole genera.</title>
        <authorList>
            <person name="Goeker M."/>
        </authorList>
    </citation>
    <scope>NUCLEOTIDE SEQUENCE [LARGE SCALE GENOMIC DNA]</scope>
    <source>
        <strain evidence="2 3">DSM 45416</strain>
    </source>
</reference>
<organism evidence="2 3">
    <name type="scientific">Geodermatophilus tzadiensis</name>
    <dbReference type="NCBI Taxonomy" id="1137988"/>
    <lineage>
        <taxon>Bacteria</taxon>
        <taxon>Bacillati</taxon>
        <taxon>Actinomycetota</taxon>
        <taxon>Actinomycetes</taxon>
        <taxon>Geodermatophilales</taxon>
        <taxon>Geodermatophilaceae</taxon>
        <taxon>Geodermatophilus</taxon>
    </lineage>
</organism>
<dbReference type="RefSeq" id="WP_106277388.1">
    <property type="nucleotide sequence ID" value="NZ_PVTG01000007.1"/>
</dbReference>
<dbReference type="InterPro" id="IPR013901">
    <property type="entry name" value="Anthrone_oxy"/>
</dbReference>
<sequence>MEHAHTTRVARWARPLGLASATSAGVLAGGMVFIQVVLVPSWRATPPAEFRRWFTAHAERIRSLMIPLGAGAGAVSLASAVTQLLGRRRSGAAAVAAVATGGVVAVTLTVNEPANHRFTSGRLTDPETRDLLRTWARWHHVRVVLGLVATVAATAAAQGASVDGTAEAARP</sequence>
<evidence type="ECO:0000256" key="1">
    <source>
        <dbReference type="SAM" id="Phobius"/>
    </source>
</evidence>
<dbReference type="Proteomes" id="UP000239210">
    <property type="component" value="Unassembled WGS sequence"/>
</dbReference>
<dbReference type="AlphaFoldDB" id="A0A2T0TTM3"/>
<name>A0A2T0TTM3_9ACTN</name>
<accession>A0A2T0TTM3</accession>
<feature type="transmembrane region" description="Helical" evidence="1">
    <location>
        <begin position="20"/>
        <end position="42"/>
    </location>
</feature>
<comment type="caution">
    <text evidence="2">The sequence shown here is derived from an EMBL/GenBank/DDBJ whole genome shotgun (WGS) entry which is preliminary data.</text>
</comment>
<keyword evidence="1" id="KW-0812">Transmembrane</keyword>
<feature type="transmembrane region" description="Helical" evidence="1">
    <location>
        <begin position="91"/>
        <end position="110"/>
    </location>
</feature>
<evidence type="ECO:0000313" key="2">
    <source>
        <dbReference type="EMBL" id="PRY49007.1"/>
    </source>
</evidence>
<protein>
    <submittedName>
        <fullName evidence="2">Uncharacterized protein DUF1772</fullName>
    </submittedName>
</protein>
<feature type="transmembrane region" description="Helical" evidence="1">
    <location>
        <begin position="63"/>
        <end position="85"/>
    </location>
</feature>